<dbReference type="SUPFAM" id="SSF52402">
    <property type="entry name" value="Adenine nucleotide alpha hydrolases-like"/>
    <property type="match status" value="2"/>
</dbReference>
<dbReference type="InterPro" id="IPR006016">
    <property type="entry name" value="UspA"/>
</dbReference>
<evidence type="ECO:0000313" key="3">
    <source>
        <dbReference type="EMBL" id="THE64896.1"/>
    </source>
</evidence>
<evidence type="ECO:0000313" key="4">
    <source>
        <dbReference type="Proteomes" id="UP000318864"/>
    </source>
</evidence>
<keyword evidence="4" id="KW-1185">Reference proteome</keyword>
<dbReference type="AlphaFoldDB" id="A0A4S3TLF3"/>
<name>A0A4S3TLF3_9EURY</name>
<dbReference type="Proteomes" id="UP000318864">
    <property type="component" value="Unassembled WGS sequence"/>
</dbReference>
<comment type="similarity">
    <text evidence="1">Belongs to the universal stress protein A family.</text>
</comment>
<evidence type="ECO:0000259" key="2">
    <source>
        <dbReference type="Pfam" id="PF00582"/>
    </source>
</evidence>
<comment type="caution">
    <text evidence="3">The sequence shown here is derived from an EMBL/GenBank/DDBJ whole genome shotgun (WGS) entry which is preliminary data.</text>
</comment>
<organism evidence="3 4">
    <name type="scientific">Salinadaptatus halalkaliphilus</name>
    <dbReference type="NCBI Taxonomy" id="2419781"/>
    <lineage>
        <taxon>Archaea</taxon>
        <taxon>Methanobacteriati</taxon>
        <taxon>Methanobacteriota</taxon>
        <taxon>Stenosarchaea group</taxon>
        <taxon>Halobacteria</taxon>
        <taxon>Halobacteriales</taxon>
        <taxon>Natrialbaceae</taxon>
        <taxon>Salinadaptatus</taxon>
    </lineage>
</organism>
<dbReference type="RefSeq" id="WP_141464515.1">
    <property type="nucleotide sequence ID" value="NZ_RBZW01000022.1"/>
</dbReference>
<dbReference type="EMBL" id="RBZW01000022">
    <property type="protein sequence ID" value="THE64896.1"/>
    <property type="molecule type" value="Genomic_DNA"/>
</dbReference>
<accession>A0A4S3TLF3</accession>
<evidence type="ECO:0000256" key="1">
    <source>
        <dbReference type="ARBA" id="ARBA00008791"/>
    </source>
</evidence>
<feature type="domain" description="UspA" evidence="2">
    <location>
        <begin position="154"/>
        <end position="278"/>
    </location>
</feature>
<dbReference type="Gene3D" id="3.40.50.620">
    <property type="entry name" value="HUPs"/>
    <property type="match status" value="2"/>
</dbReference>
<protein>
    <submittedName>
        <fullName evidence="3">Universal stress protein</fullName>
    </submittedName>
</protein>
<dbReference type="InterPro" id="IPR014729">
    <property type="entry name" value="Rossmann-like_a/b/a_fold"/>
</dbReference>
<sequence length="297" mass="32031">MSNSATDRPVLVAVVNPDRVRQLVRTASDLARVRQTHVRIVSIVTKSRASPFSIYTDDVIVERFAQDTQDVLDLAVETAPDDVVVEREIVVGRSVAEGVRTAVSEVDAQALVVGWHERRTRTDAVLGTTLDHLIEHAPCDLYVERIGYEADSVDSILLPVAGGPHVRPAAHAAKAIAARNDATVSVLAVTAPDGDADTARDDVTAAVALLETAPGSHVDIATAIETDEDVPSAIVDTAPDHDVIVFGVTRQRTLHRRLVGSIPQRVIPRTEQTVLLARSATVVEQSRLSQLRSRLKL</sequence>
<dbReference type="PANTHER" id="PTHR46268:SF6">
    <property type="entry name" value="UNIVERSAL STRESS PROTEIN UP12"/>
    <property type="match status" value="1"/>
</dbReference>
<feature type="domain" description="UspA" evidence="2">
    <location>
        <begin position="8"/>
        <end position="143"/>
    </location>
</feature>
<reference evidence="3 4" key="1">
    <citation type="submission" date="2018-10" db="EMBL/GenBank/DDBJ databases">
        <title>Natronolimnobius sp. XQ-INN 246 isolated from Inner Mongolia Autonomous Region of China.</title>
        <authorList>
            <person name="Xue Q."/>
        </authorList>
    </citation>
    <scope>NUCLEOTIDE SEQUENCE [LARGE SCALE GENOMIC DNA]</scope>
    <source>
        <strain evidence="3 4">XQ-INN 246</strain>
    </source>
</reference>
<gene>
    <name evidence="3" type="ORF">D8Y22_09745</name>
</gene>
<proteinExistence type="inferred from homology"/>
<dbReference type="CDD" id="cd00293">
    <property type="entry name" value="USP-like"/>
    <property type="match status" value="1"/>
</dbReference>
<dbReference type="Pfam" id="PF00582">
    <property type="entry name" value="Usp"/>
    <property type="match status" value="2"/>
</dbReference>
<dbReference type="OrthoDB" id="43026at2157"/>
<dbReference type="PANTHER" id="PTHR46268">
    <property type="entry name" value="STRESS RESPONSE PROTEIN NHAX"/>
    <property type="match status" value="1"/>
</dbReference>